<evidence type="ECO:0000259" key="8">
    <source>
        <dbReference type="Pfam" id="PF20216"/>
    </source>
</evidence>
<reference evidence="9" key="1">
    <citation type="submission" date="2019-09" db="EMBL/GenBank/DDBJ databases">
        <authorList>
            <person name="Cremers G."/>
        </authorList>
    </citation>
    <scope>NUCLEOTIDE SEQUENCE [LARGE SCALE GENOMIC DNA]</scope>
    <source>
        <strain evidence="9">3B</strain>
    </source>
</reference>
<feature type="transmembrane region" description="Helical" evidence="6">
    <location>
        <begin position="157"/>
        <end position="176"/>
    </location>
</feature>
<evidence type="ECO:0000256" key="5">
    <source>
        <dbReference type="SAM" id="MobiDB-lite"/>
    </source>
</evidence>
<sequence length="279" mass="31444">MGYWPGDGRGEPVFRLQNRPVYLTDIFIAFHCLSFVVGVLSVATYRLAWFQELSLSPQAVLSQGKVWQIFTYAWIHSPSLWFALWMLMFFWFGREVEFALGRKKYFFLYLSLILAPALCAVLFSLIDRSGGTFYGPDEAHMAIFVAFAAISPAAELIFGITAKWYAIALLALYVLIDISAHAWTPLLMLSVASGIAYLSVRMPNVSWIRSWGGWGWRKRSRSSASSGTPPRPQSTSAPSESIDAILDKISRKGIGSLTKSEREALERARKALLRKEQRK</sequence>
<protein>
    <submittedName>
        <fullName evidence="9">Uncharacterized protein</fullName>
    </submittedName>
</protein>
<dbReference type="Proteomes" id="UP000381693">
    <property type="component" value="Unassembled WGS sequence"/>
</dbReference>
<dbReference type="OrthoDB" id="186055at2"/>
<dbReference type="Pfam" id="PF01694">
    <property type="entry name" value="Rhomboid"/>
    <property type="match status" value="1"/>
</dbReference>
<gene>
    <name evidence="9" type="ORF">MAMC_00893</name>
</gene>
<name>A0A5E6MIS3_9BACT</name>
<proteinExistence type="predicted"/>
<accession>A0A5E6MIS3</accession>
<keyword evidence="4 6" id="KW-0472">Membrane</keyword>
<dbReference type="EMBL" id="CABFUZ020000102">
    <property type="protein sequence ID" value="VVM05966.1"/>
    <property type="molecule type" value="Genomic_DNA"/>
</dbReference>
<dbReference type="PANTHER" id="PTHR43066:SF11">
    <property type="entry name" value="PEPTIDASE S54 RHOMBOID DOMAIN-CONTAINING PROTEIN"/>
    <property type="match status" value="1"/>
</dbReference>
<feature type="transmembrane region" description="Helical" evidence="6">
    <location>
        <begin position="105"/>
        <end position="126"/>
    </location>
</feature>
<dbReference type="InterPro" id="IPR035952">
    <property type="entry name" value="Rhomboid-like_sf"/>
</dbReference>
<comment type="subcellular location">
    <subcellularLocation>
        <location evidence="1">Membrane</location>
        <topology evidence="1">Multi-pass membrane protein</topology>
    </subcellularLocation>
</comment>
<dbReference type="SUPFAM" id="SSF144091">
    <property type="entry name" value="Rhomboid-like"/>
    <property type="match status" value="1"/>
</dbReference>
<evidence type="ECO:0000256" key="1">
    <source>
        <dbReference type="ARBA" id="ARBA00004141"/>
    </source>
</evidence>
<dbReference type="GO" id="GO:0016020">
    <property type="term" value="C:membrane"/>
    <property type="evidence" value="ECO:0007669"/>
    <property type="project" value="UniProtKB-SubCell"/>
</dbReference>
<keyword evidence="2 6" id="KW-0812">Transmembrane</keyword>
<dbReference type="RefSeq" id="WP_142524959.1">
    <property type="nucleotide sequence ID" value="NZ_CABFUZ020000102.1"/>
</dbReference>
<dbReference type="InterPro" id="IPR022764">
    <property type="entry name" value="Peptidase_S54_rhomboid_dom"/>
</dbReference>
<feature type="transmembrane region" description="Helical" evidence="6">
    <location>
        <begin position="69"/>
        <end position="93"/>
    </location>
</feature>
<dbReference type="Gene3D" id="1.20.1540.10">
    <property type="entry name" value="Rhomboid-like"/>
    <property type="match status" value="1"/>
</dbReference>
<evidence type="ECO:0000256" key="2">
    <source>
        <dbReference type="ARBA" id="ARBA00022692"/>
    </source>
</evidence>
<evidence type="ECO:0000256" key="4">
    <source>
        <dbReference type="ARBA" id="ARBA00023136"/>
    </source>
</evidence>
<evidence type="ECO:0000259" key="7">
    <source>
        <dbReference type="Pfam" id="PF01694"/>
    </source>
</evidence>
<comment type="caution">
    <text evidence="9">The sequence shown here is derived from an EMBL/GenBank/DDBJ whole genome shotgun (WGS) entry which is preliminary data.</text>
</comment>
<evidence type="ECO:0000313" key="9">
    <source>
        <dbReference type="EMBL" id="VVM05966.1"/>
    </source>
</evidence>
<dbReference type="PANTHER" id="PTHR43066">
    <property type="entry name" value="RHOMBOID-RELATED PROTEIN"/>
    <property type="match status" value="1"/>
</dbReference>
<evidence type="ECO:0000313" key="10">
    <source>
        <dbReference type="Proteomes" id="UP000381693"/>
    </source>
</evidence>
<feature type="domain" description="DUF6576" evidence="8">
    <location>
        <begin position="241"/>
        <end position="267"/>
    </location>
</feature>
<dbReference type="Pfam" id="PF20216">
    <property type="entry name" value="DUF6576"/>
    <property type="match status" value="1"/>
</dbReference>
<dbReference type="AlphaFoldDB" id="A0A5E6MIS3"/>
<feature type="domain" description="Peptidase S54 rhomboid" evidence="7">
    <location>
        <begin position="64"/>
        <end position="179"/>
    </location>
</feature>
<organism evidence="9 10">
    <name type="scientific">Methylacidimicrobium cyclopophantes</name>
    <dbReference type="NCBI Taxonomy" id="1041766"/>
    <lineage>
        <taxon>Bacteria</taxon>
        <taxon>Pseudomonadati</taxon>
        <taxon>Verrucomicrobiota</taxon>
        <taxon>Methylacidimicrobium</taxon>
    </lineage>
</organism>
<feature type="transmembrane region" description="Helical" evidence="6">
    <location>
        <begin position="21"/>
        <end position="49"/>
    </location>
</feature>
<keyword evidence="10" id="KW-1185">Reference proteome</keyword>
<evidence type="ECO:0000256" key="6">
    <source>
        <dbReference type="SAM" id="Phobius"/>
    </source>
</evidence>
<keyword evidence="3 6" id="KW-1133">Transmembrane helix</keyword>
<evidence type="ECO:0000256" key="3">
    <source>
        <dbReference type="ARBA" id="ARBA00022989"/>
    </source>
</evidence>
<dbReference type="GO" id="GO:0004252">
    <property type="term" value="F:serine-type endopeptidase activity"/>
    <property type="evidence" value="ECO:0007669"/>
    <property type="project" value="InterPro"/>
</dbReference>
<feature type="region of interest" description="Disordered" evidence="5">
    <location>
        <begin position="221"/>
        <end position="241"/>
    </location>
</feature>
<dbReference type="InterPro" id="IPR046483">
    <property type="entry name" value="DUF6576"/>
</dbReference>